<feature type="transmembrane region" description="Helical" evidence="8">
    <location>
        <begin position="48"/>
        <end position="64"/>
    </location>
</feature>
<organism evidence="10 11">
    <name type="scientific">Ancylobacter tetraedralis</name>
    <dbReference type="NCBI Taxonomy" id="217068"/>
    <lineage>
        <taxon>Bacteria</taxon>
        <taxon>Pseudomonadati</taxon>
        <taxon>Pseudomonadota</taxon>
        <taxon>Alphaproteobacteria</taxon>
        <taxon>Hyphomicrobiales</taxon>
        <taxon>Xanthobacteraceae</taxon>
        <taxon>Ancylobacter</taxon>
    </lineage>
</organism>
<feature type="transmembrane region" description="Helical" evidence="8">
    <location>
        <begin position="101"/>
        <end position="122"/>
    </location>
</feature>
<feature type="transmembrane region" description="Helical" evidence="8">
    <location>
        <begin position="304"/>
        <end position="324"/>
    </location>
</feature>
<dbReference type="PANTHER" id="PTHR23502">
    <property type="entry name" value="MAJOR FACILITATOR SUPERFAMILY"/>
    <property type="match status" value="1"/>
</dbReference>
<dbReference type="InterPro" id="IPR001958">
    <property type="entry name" value="Tet-R_TetA/multi-R_MdtG-like"/>
</dbReference>
<feature type="transmembrane region" description="Helical" evidence="8">
    <location>
        <begin position="336"/>
        <end position="357"/>
    </location>
</feature>
<gene>
    <name evidence="10" type="ORF">FHS55_001554</name>
</gene>
<evidence type="ECO:0000313" key="11">
    <source>
        <dbReference type="Proteomes" id="UP000533469"/>
    </source>
</evidence>
<keyword evidence="8" id="KW-0997">Cell inner membrane</keyword>
<evidence type="ECO:0000313" key="10">
    <source>
        <dbReference type="EMBL" id="MBB3770959.1"/>
    </source>
</evidence>
<keyword evidence="11" id="KW-1185">Reference proteome</keyword>
<dbReference type="EMBL" id="JACICD010000002">
    <property type="protein sequence ID" value="MBB3770959.1"/>
    <property type="molecule type" value="Genomic_DNA"/>
</dbReference>
<feature type="transmembrane region" description="Helical" evidence="8">
    <location>
        <begin position="280"/>
        <end position="298"/>
    </location>
</feature>
<feature type="domain" description="Major facilitator superfamily (MFS) profile" evidence="9">
    <location>
        <begin position="10"/>
        <end position="394"/>
    </location>
</feature>
<dbReference type="GO" id="GO:1990961">
    <property type="term" value="P:xenobiotic detoxification by transmembrane export across the plasma membrane"/>
    <property type="evidence" value="ECO:0007669"/>
    <property type="project" value="InterPro"/>
</dbReference>
<dbReference type="PANTHER" id="PTHR23502:SF132">
    <property type="entry name" value="POLYAMINE TRANSPORTER 2-RELATED"/>
    <property type="match status" value="1"/>
</dbReference>
<reference evidence="10 11" key="1">
    <citation type="submission" date="2020-08" db="EMBL/GenBank/DDBJ databases">
        <title>Genomic Encyclopedia of Type Strains, Phase IV (KMG-IV): sequencing the most valuable type-strain genomes for metagenomic binning, comparative biology and taxonomic classification.</title>
        <authorList>
            <person name="Goeker M."/>
        </authorList>
    </citation>
    <scope>NUCLEOTIDE SEQUENCE [LARGE SCALE GENOMIC DNA]</scope>
    <source>
        <strain evidence="10 11">DSM 5895</strain>
    </source>
</reference>
<comment type="subcellular location">
    <subcellularLocation>
        <location evidence="8">Cell inner membrane</location>
        <topology evidence="8">Multi-pass membrane protein</topology>
    </subcellularLocation>
    <subcellularLocation>
        <location evidence="1">Cell membrane</location>
        <topology evidence="1">Multi-pass membrane protein</topology>
    </subcellularLocation>
</comment>
<dbReference type="Pfam" id="PF07690">
    <property type="entry name" value="MFS_1"/>
    <property type="match status" value="1"/>
</dbReference>
<dbReference type="InterPro" id="IPR011701">
    <property type="entry name" value="MFS"/>
</dbReference>
<accession>A0A839Z5L5</accession>
<comment type="caution">
    <text evidence="10">The sequence shown here is derived from an EMBL/GenBank/DDBJ whole genome shotgun (WGS) entry which is preliminary data.</text>
</comment>
<dbReference type="GO" id="GO:0005886">
    <property type="term" value="C:plasma membrane"/>
    <property type="evidence" value="ECO:0007669"/>
    <property type="project" value="UniProtKB-SubCell"/>
</dbReference>
<comment type="caution">
    <text evidence="8">Lacks conserved residue(s) required for the propagation of feature annotation.</text>
</comment>
<dbReference type="Gene3D" id="1.20.1720.10">
    <property type="entry name" value="Multidrug resistance protein D"/>
    <property type="match status" value="1"/>
</dbReference>
<evidence type="ECO:0000256" key="2">
    <source>
        <dbReference type="ARBA" id="ARBA00006236"/>
    </source>
</evidence>
<dbReference type="PRINTS" id="PR01035">
    <property type="entry name" value="TCRTETA"/>
</dbReference>
<evidence type="ECO:0000256" key="5">
    <source>
        <dbReference type="ARBA" id="ARBA00022692"/>
    </source>
</evidence>
<keyword evidence="6 8" id="KW-1133">Transmembrane helix</keyword>
<evidence type="ECO:0000259" key="9">
    <source>
        <dbReference type="PROSITE" id="PS50850"/>
    </source>
</evidence>
<feature type="transmembrane region" description="Helical" evidence="8">
    <location>
        <begin position="369"/>
        <end position="389"/>
    </location>
</feature>
<dbReference type="PROSITE" id="PS50850">
    <property type="entry name" value="MFS"/>
    <property type="match status" value="1"/>
</dbReference>
<evidence type="ECO:0000256" key="6">
    <source>
        <dbReference type="ARBA" id="ARBA00022989"/>
    </source>
</evidence>
<protein>
    <recommendedName>
        <fullName evidence="8">Bcr/CflA family efflux transporter</fullName>
    </recommendedName>
</protein>
<dbReference type="CDD" id="cd17320">
    <property type="entry name" value="MFS_MdfA_MDR_like"/>
    <property type="match status" value="1"/>
</dbReference>
<keyword evidence="7 8" id="KW-0472">Membrane</keyword>
<dbReference type="GO" id="GO:0042910">
    <property type="term" value="F:xenobiotic transmembrane transporter activity"/>
    <property type="evidence" value="ECO:0007669"/>
    <property type="project" value="InterPro"/>
</dbReference>
<evidence type="ECO:0000256" key="4">
    <source>
        <dbReference type="ARBA" id="ARBA00022475"/>
    </source>
</evidence>
<dbReference type="InterPro" id="IPR004812">
    <property type="entry name" value="Efflux_drug-R_Bcr/CmlA"/>
</dbReference>
<sequence length="442" mass="45016">MTPVMTETRTAVIGALLIVLGPLSMSLYTPALPELVAAFGTSASTMKLTLSVYFGGYALAQLVCGPLSDAYGRRPAAIGFFSLYVAGSLIAASATDVTWLILGRGLQGIGVAAGPAISRAIVRDQFTGQASARILNLIGTMLGIGPAIAPTLGGAILGAFGWQPIFYVMVLYGVGALGLVLLAVPETNARPDPTQARPSRILRNYGALVLDAGFMRASLLIGLTVGGIYTLAAILPFVLIDVVGLTPTQFGLAMVCQTGSFMLGTVIAGRAMKWVDANRLIPAGLTIVLGAGAAMAVLPWLLPYSFLTVMGPVAVWACGMALVMPGGTTSALSGSPAIAGSAAALMGCLQIGGGFIGTAVASRFPAPTAALGVVLPGMAVLALLVFTLLRPKTRPAAAPGNETDLDETDLDETDLEIALDPAGMIGAAGDEIELDLVRKTSA</sequence>
<dbReference type="RefSeq" id="WP_343056056.1">
    <property type="nucleotide sequence ID" value="NZ_JACICD010000002.1"/>
</dbReference>
<feature type="transmembrane region" description="Helical" evidence="8">
    <location>
        <begin position="76"/>
        <end position="95"/>
    </location>
</feature>
<dbReference type="AlphaFoldDB" id="A0A839Z5L5"/>
<proteinExistence type="inferred from homology"/>
<dbReference type="InterPro" id="IPR020846">
    <property type="entry name" value="MFS_dom"/>
</dbReference>
<evidence type="ECO:0000256" key="3">
    <source>
        <dbReference type="ARBA" id="ARBA00022448"/>
    </source>
</evidence>
<dbReference type="Proteomes" id="UP000533469">
    <property type="component" value="Unassembled WGS sequence"/>
</dbReference>
<keyword evidence="4" id="KW-1003">Cell membrane</keyword>
<keyword evidence="5 8" id="KW-0812">Transmembrane</keyword>
<evidence type="ECO:0000256" key="1">
    <source>
        <dbReference type="ARBA" id="ARBA00004651"/>
    </source>
</evidence>
<dbReference type="SUPFAM" id="SSF103473">
    <property type="entry name" value="MFS general substrate transporter"/>
    <property type="match status" value="1"/>
</dbReference>
<feature type="transmembrane region" description="Helical" evidence="8">
    <location>
        <begin position="165"/>
        <end position="184"/>
    </location>
</feature>
<feature type="transmembrane region" description="Helical" evidence="8">
    <location>
        <begin position="134"/>
        <end position="159"/>
    </location>
</feature>
<name>A0A839Z5L5_9HYPH</name>
<evidence type="ECO:0000256" key="8">
    <source>
        <dbReference type="RuleBase" id="RU365088"/>
    </source>
</evidence>
<keyword evidence="3 8" id="KW-0813">Transport</keyword>
<dbReference type="InterPro" id="IPR036259">
    <property type="entry name" value="MFS_trans_sf"/>
</dbReference>
<evidence type="ECO:0000256" key="7">
    <source>
        <dbReference type="ARBA" id="ARBA00023136"/>
    </source>
</evidence>
<feature type="transmembrane region" description="Helical" evidence="8">
    <location>
        <begin position="205"/>
        <end position="238"/>
    </location>
</feature>
<dbReference type="NCBIfam" id="TIGR00710">
    <property type="entry name" value="efflux_Bcr_CflA"/>
    <property type="match status" value="1"/>
</dbReference>
<feature type="transmembrane region" description="Helical" evidence="8">
    <location>
        <begin position="250"/>
        <end position="268"/>
    </location>
</feature>
<comment type="similarity">
    <text evidence="2 8">Belongs to the major facilitator superfamily. Bcr/CmlA family.</text>
</comment>